<evidence type="ECO:0000259" key="6">
    <source>
        <dbReference type="Pfam" id="PF00425"/>
    </source>
</evidence>
<dbReference type="InterPro" id="IPR015890">
    <property type="entry name" value="Chorismate_C"/>
</dbReference>
<dbReference type="InterPro" id="IPR004561">
    <property type="entry name" value="IsoChor_synthase"/>
</dbReference>
<comment type="similarity">
    <text evidence="2">Belongs to the isochorismate synthase family.</text>
</comment>
<dbReference type="Pfam" id="PF00425">
    <property type="entry name" value="Chorismate_bind"/>
    <property type="match status" value="1"/>
</dbReference>
<dbReference type="Gene3D" id="3.60.120.10">
    <property type="entry name" value="Anthranilate synthase"/>
    <property type="match status" value="1"/>
</dbReference>
<name>A0A935JZ21_9RHOO</name>
<evidence type="ECO:0000313" key="7">
    <source>
        <dbReference type="EMBL" id="MBK7416453.1"/>
    </source>
</evidence>
<sequence>MNSSLHARLADPGLLRQLEMRATGAPGSALVSHTLDLGPGIDNWLAHLPANGPYWYRAQPASDEFRLGLGHVLHVCSDGPQRFAALANAYAGLTHDWRHSGHALAFAGFAFPPQSGNNDLPAALLAVPALLLESIDGRCRVTLSSTVSRLGEAITQWRKLLAHPALSQPVQYFPEADRTLAERAWVARVNAARRDIHQGRIDNVVLARSRKLLANAPVSARQLLATLCEHHTDACIYAFSQGSSTFLGATPERLIRLSGRQIESDALAGTAWPGSGELAGSKNQHEQSLVVQAIMQALEPLCVLPPSARPVEIHAAGQLTHLRNRISGQVQRGTTLFDLLRVLHPTPAVGGYPTAAAINWLADHGEQRSGWYSGGIGIIDGAGNGDFSVALRSALIQGTSIELHAGAGIVADSDPWQELAETNAKLGTLLDALHGTSNRQQLKNR</sequence>
<reference evidence="7 8" key="1">
    <citation type="submission" date="2020-10" db="EMBL/GenBank/DDBJ databases">
        <title>Connecting structure to function with the recovery of over 1000 high-quality activated sludge metagenome-assembled genomes encoding full-length rRNA genes using long-read sequencing.</title>
        <authorList>
            <person name="Singleton C.M."/>
            <person name="Petriglieri F."/>
            <person name="Kristensen J.M."/>
            <person name="Kirkegaard R.H."/>
            <person name="Michaelsen T.Y."/>
            <person name="Andersen M.H."/>
            <person name="Karst S.M."/>
            <person name="Dueholm M.S."/>
            <person name="Nielsen P.H."/>
            <person name="Albertsen M."/>
        </authorList>
    </citation>
    <scope>NUCLEOTIDE SEQUENCE [LARGE SCALE GENOMIC DNA]</scope>
    <source>
        <strain evidence="7">EsbW_18-Q3-R4-48_BATAC.463</strain>
    </source>
</reference>
<dbReference type="NCBIfam" id="TIGR00543">
    <property type="entry name" value="isochor_syn"/>
    <property type="match status" value="1"/>
</dbReference>
<dbReference type="AlphaFoldDB" id="A0A935JZ21"/>
<dbReference type="EMBL" id="JADJMS010000045">
    <property type="protein sequence ID" value="MBK7416453.1"/>
    <property type="molecule type" value="Genomic_DNA"/>
</dbReference>
<feature type="domain" description="Chorismate-utilising enzyme C-terminal" evidence="6">
    <location>
        <begin position="183"/>
        <end position="425"/>
    </location>
</feature>
<evidence type="ECO:0000313" key="8">
    <source>
        <dbReference type="Proteomes" id="UP000739411"/>
    </source>
</evidence>
<dbReference type="Proteomes" id="UP000739411">
    <property type="component" value="Unassembled WGS sequence"/>
</dbReference>
<gene>
    <name evidence="7" type="ORF">IPJ38_16500</name>
</gene>
<dbReference type="InterPro" id="IPR005801">
    <property type="entry name" value="ADC_synthase"/>
</dbReference>
<dbReference type="SUPFAM" id="SSF56322">
    <property type="entry name" value="ADC synthase"/>
    <property type="match status" value="1"/>
</dbReference>
<dbReference type="EC" id="5.4.4.2" evidence="3"/>
<evidence type="ECO:0000256" key="1">
    <source>
        <dbReference type="ARBA" id="ARBA00000799"/>
    </source>
</evidence>
<comment type="caution">
    <text evidence="7">The sequence shown here is derived from an EMBL/GenBank/DDBJ whole genome shotgun (WGS) entry which is preliminary data.</text>
</comment>
<evidence type="ECO:0000256" key="4">
    <source>
        <dbReference type="ARBA" id="ARBA00023235"/>
    </source>
</evidence>
<keyword evidence="4 7" id="KW-0413">Isomerase</keyword>
<organism evidence="7 8">
    <name type="scientific">Candidatus Dechloromonas phosphorivorans</name>
    <dbReference type="NCBI Taxonomy" id="2899244"/>
    <lineage>
        <taxon>Bacteria</taxon>
        <taxon>Pseudomonadati</taxon>
        <taxon>Pseudomonadota</taxon>
        <taxon>Betaproteobacteria</taxon>
        <taxon>Rhodocyclales</taxon>
        <taxon>Azonexaceae</taxon>
        <taxon>Dechloromonas</taxon>
    </lineage>
</organism>
<proteinExistence type="inferred from homology"/>
<accession>A0A935JZ21</accession>
<evidence type="ECO:0000256" key="5">
    <source>
        <dbReference type="ARBA" id="ARBA00041564"/>
    </source>
</evidence>
<evidence type="ECO:0000256" key="3">
    <source>
        <dbReference type="ARBA" id="ARBA00012824"/>
    </source>
</evidence>
<dbReference type="GO" id="GO:0008909">
    <property type="term" value="F:isochorismate synthase activity"/>
    <property type="evidence" value="ECO:0007669"/>
    <property type="project" value="UniProtKB-EC"/>
</dbReference>
<dbReference type="PANTHER" id="PTHR42839">
    <property type="entry name" value="ISOCHORISMATE SYNTHASE ENTC"/>
    <property type="match status" value="1"/>
</dbReference>
<evidence type="ECO:0000256" key="2">
    <source>
        <dbReference type="ARBA" id="ARBA00005297"/>
    </source>
</evidence>
<comment type="catalytic activity">
    <reaction evidence="1">
        <text>chorismate = isochorismate</text>
        <dbReference type="Rhea" id="RHEA:18985"/>
        <dbReference type="ChEBI" id="CHEBI:29748"/>
        <dbReference type="ChEBI" id="CHEBI:29780"/>
        <dbReference type="EC" id="5.4.4.2"/>
    </reaction>
</comment>
<dbReference type="PANTHER" id="PTHR42839:SF2">
    <property type="entry name" value="ISOCHORISMATE SYNTHASE ENTC"/>
    <property type="match status" value="1"/>
</dbReference>
<protein>
    <recommendedName>
        <fullName evidence="3">isochorismate synthase</fullName>
        <ecNumber evidence="3">5.4.4.2</ecNumber>
    </recommendedName>
    <alternativeName>
        <fullName evidence="5">Isochorismate mutase</fullName>
    </alternativeName>
</protein>